<feature type="domain" description="C2H2-type" evidence="1">
    <location>
        <begin position="114"/>
        <end position="137"/>
    </location>
</feature>
<organism evidence="2 3">
    <name type="scientific">Oncorhynchus kisutch</name>
    <name type="common">Coho salmon</name>
    <name type="synonym">Salmo kisutch</name>
    <dbReference type="NCBI Taxonomy" id="8019"/>
    <lineage>
        <taxon>Eukaryota</taxon>
        <taxon>Metazoa</taxon>
        <taxon>Chordata</taxon>
        <taxon>Craniata</taxon>
        <taxon>Vertebrata</taxon>
        <taxon>Euteleostomi</taxon>
        <taxon>Actinopterygii</taxon>
        <taxon>Neopterygii</taxon>
        <taxon>Teleostei</taxon>
        <taxon>Protacanthopterygii</taxon>
        <taxon>Salmoniformes</taxon>
        <taxon>Salmonidae</taxon>
        <taxon>Salmoninae</taxon>
        <taxon>Oncorhynchus</taxon>
    </lineage>
</organism>
<accession>A0A8C7IIS8</accession>
<name>A0A8C7IIS8_ONCKI</name>
<dbReference type="Proteomes" id="UP000694557">
    <property type="component" value="Unassembled WGS sequence"/>
</dbReference>
<reference evidence="2" key="2">
    <citation type="submission" date="2025-09" db="UniProtKB">
        <authorList>
            <consortium name="Ensembl"/>
        </authorList>
    </citation>
    <scope>IDENTIFICATION</scope>
</reference>
<evidence type="ECO:0000313" key="2">
    <source>
        <dbReference type="Ensembl" id="ENSOKIP00005072945.1"/>
    </source>
</evidence>
<dbReference type="PANTHER" id="PTHR21354:SF0">
    <property type="entry name" value="ZINC FINGER PROTEIN 511"/>
    <property type="match status" value="1"/>
</dbReference>
<dbReference type="AlphaFoldDB" id="A0A8C7IIS8"/>
<evidence type="ECO:0000313" key="3">
    <source>
        <dbReference type="Proteomes" id="UP000694557"/>
    </source>
</evidence>
<dbReference type="Ensembl" id="ENSOKIT00005077725.1">
    <property type="protein sequence ID" value="ENSOKIP00005072945.1"/>
    <property type="gene ID" value="ENSOKIG00005031513.1"/>
</dbReference>
<dbReference type="PANTHER" id="PTHR21354">
    <property type="entry name" value="ZINC FINGER PROTEIN 511"/>
    <property type="match status" value="1"/>
</dbReference>
<gene>
    <name evidence="2" type="primary">znf511</name>
</gene>
<reference evidence="2" key="1">
    <citation type="submission" date="2025-08" db="UniProtKB">
        <authorList>
            <consortium name="Ensembl"/>
        </authorList>
    </citation>
    <scope>IDENTIFICATION</scope>
</reference>
<dbReference type="PROSITE" id="PS00028">
    <property type="entry name" value="ZINC_FINGER_C2H2_1"/>
    <property type="match status" value="3"/>
</dbReference>
<dbReference type="InterPro" id="IPR013087">
    <property type="entry name" value="Znf_C2H2_type"/>
</dbReference>
<proteinExistence type="predicted"/>
<feature type="domain" description="C2H2-type" evidence="1">
    <location>
        <begin position="141"/>
        <end position="162"/>
    </location>
</feature>
<feature type="domain" description="C2H2-type" evidence="1">
    <location>
        <begin position="178"/>
        <end position="201"/>
    </location>
</feature>
<dbReference type="InterPro" id="IPR039258">
    <property type="entry name" value="ZNF511"/>
</dbReference>
<evidence type="ECO:0000259" key="1">
    <source>
        <dbReference type="PROSITE" id="PS00028"/>
    </source>
</evidence>
<dbReference type="SMART" id="SM00355">
    <property type="entry name" value="ZnF_C2H2"/>
    <property type="match status" value="3"/>
</dbReference>
<protein>
    <recommendedName>
        <fullName evidence="1">C2H2-type domain-containing protein</fullName>
    </recommendedName>
</protein>
<dbReference type="GeneTree" id="ENSGT00390000011381"/>
<dbReference type="Gene3D" id="3.30.160.60">
    <property type="entry name" value="Classic Zinc Finger"/>
    <property type="match status" value="1"/>
</dbReference>
<sequence length="336" mass="38666">MQHTFLLILRSTKHLNKPASRDPHSLHFTKDSPPVWISQMDSSILVGFRPGCFFSSSGSQDGEAKLTFIPQQILLNKDHELFEDGDIHRHLYLQNLSTCPAYDSPTARQCEFRCYISGCSQVFSTVEDYEHHYNTLHRHVCSSCQRSLPSARLLDIHIQEWHDSLFSILAERQDMYQCLVEGCGSKFRTRDQRKDHMIKIHKYPSDFMFDKVKRIKNIKIAKKNMLQKGTSMEVSMSVSEPEGVCEVLSDQPEEEEYMEINHSLEPGILDPPSNPINTVELSTDHDTAPILSVTIQPTTNQQRPQHNRERHSYRVPRTVCFGQGSVQGFRGHGRRI</sequence>
<keyword evidence="3" id="KW-1185">Reference proteome</keyword>